<reference evidence="3" key="1">
    <citation type="submission" date="2016-10" db="EMBL/GenBank/DDBJ databases">
        <authorList>
            <person name="Varghese N."/>
            <person name="Submissions S."/>
        </authorList>
    </citation>
    <scope>NUCLEOTIDE SEQUENCE [LARGE SCALE GENOMIC DNA]</scope>
    <source>
        <strain evidence="3">DC30,IBRC 10041,KCTC 4046</strain>
    </source>
</reference>
<evidence type="ECO:0000313" key="2">
    <source>
        <dbReference type="EMBL" id="SDY80825.1"/>
    </source>
</evidence>
<accession>A0A1H3MX58</accession>
<evidence type="ECO:0000256" key="1">
    <source>
        <dbReference type="SAM" id="Phobius"/>
    </source>
</evidence>
<name>A0A1H3MX58_9EURY</name>
<protein>
    <recommendedName>
        <fullName evidence="4">PEP-CTERM protein-sorting domain-containing protein</fullName>
    </recommendedName>
</protein>
<dbReference type="RefSeq" id="WP_176819503.1">
    <property type="nucleotide sequence ID" value="NZ_FNPC01000010.1"/>
</dbReference>
<keyword evidence="1" id="KW-1133">Transmembrane helix</keyword>
<evidence type="ECO:0008006" key="4">
    <source>
        <dbReference type="Google" id="ProtNLM"/>
    </source>
</evidence>
<keyword evidence="1" id="KW-0472">Membrane</keyword>
<organism evidence="2 3">
    <name type="scientific">Halopenitus persicus</name>
    <dbReference type="NCBI Taxonomy" id="1048396"/>
    <lineage>
        <taxon>Archaea</taxon>
        <taxon>Methanobacteriati</taxon>
        <taxon>Methanobacteriota</taxon>
        <taxon>Stenosarchaea group</taxon>
        <taxon>Halobacteria</taxon>
        <taxon>Halobacteriales</taxon>
        <taxon>Haloferacaceae</taxon>
        <taxon>Halopenitus</taxon>
    </lineage>
</organism>
<sequence length="57" mass="6135">MEQKQLKTLIGVAMVGLGLFQAGSFALQSDWLPMVLGLLYAAIGTAYLWAEVYTAGQ</sequence>
<dbReference type="AlphaFoldDB" id="A0A1H3MX58"/>
<keyword evidence="3" id="KW-1185">Reference proteome</keyword>
<dbReference type="EMBL" id="FNPC01000010">
    <property type="protein sequence ID" value="SDY80825.1"/>
    <property type="molecule type" value="Genomic_DNA"/>
</dbReference>
<keyword evidence="1" id="KW-0812">Transmembrane</keyword>
<dbReference type="Proteomes" id="UP000199079">
    <property type="component" value="Unassembled WGS sequence"/>
</dbReference>
<evidence type="ECO:0000313" key="3">
    <source>
        <dbReference type="Proteomes" id="UP000199079"/>
    </source>
</evidence>
<feature type="transmembrane region" description="Helical" evidence="1">
    <location>
        <begin position="7"/>
        <end position="25"/>
    </location>
</feature>
<proteinExistence type="predicted"/>
<feature type="transmembrane region" description="Helical" evidence="1">
    <location>
        <begin position="31"/>
        <end position="50"/>
    </location>
</feature>
<gene>
    <name evidence="2" type="ORF">SAMN05216564_110112</name>
</gene>
<dbReference type="OrthoDB" id="175558at2157"/>